<evidence type="ECO:0000313" key="2">
    <source>
        <dbReference type="Proteomes" id="UP000003610"/>
    </source>
</evidence>
<accession>E1KQP6</accession>
<evidence type="ECO:0008006" key="3">
    <source>
        <dbReference type="Google" id="ProtNLM"/>
    </source>
</evidence>
<evidence type="ECO:0000313" key="1">
    <source>
        <dbReference type="EMBL" id="EFL46173.1"/>
    </source>
</evidence>
<reference evidence="1 2" key="1">
    <citation type="submission" date="2010-08" db="EMBL/GenBank/DDBJ databases">
        <authorList>
            <person name="Durkin A.S."/>
            <person name="Madupu R."/>
            <person name="Torralba M."/>
            <person name="Gillis M."/>
            <person name="Methe B."/>
            <person name="Sutton G."/>
            <person name="Nelson K.E."/>
        </authorList>
    </citation>
    <scope>NUCLEOTIDE SEQUENCE [LARGE SCALE GENOMIC DNA]</scope>
    <source>
        <strain evidence="1 2">FB035-09AN</strain>
    </source>
</reference>
<dbReference type="eggNOG" id="ENOG502ZE3G">
    <property type="taxonomic scope" value="Bacteria"/>
</dbReference>
<comment type="caution">
    <text evidence="1">The sequence shown here is derived from an EMBL/GenBank/DDBJ whole genome shotgun (WGS) entry which is preliminary data.</text>
</comment>
<sequence length="177" mass="20726">MFYIMAKKDINKHEFSEGTKLKLDIFRQCFREWYPVFVHNPYISHIYVYDMFAGSGKDSVMNPGSPIILFQEARGNNKQYCKALLKENAVGVTFGFNEIVDQKRKVLESNLSDELISCKKQCKEGICPFDKSFYFKSEDFSSLINNRLLNNILANKKMLNLYYLINMVLNKSMTKFF</sequence>
<dbReference type="EMBL" id="AEDO01000035">
    <property type="protein sequence ID" value="EFL46173.1"/>
    <property type="molecule type" value="Genomic_DNA"/>
</dbReference>
<dbReference type="Proteomes" id="UP000003610">
    <property type="component" value="Unassembled WGS sequence"/>
</dbReference>
<protein>
    <recommendedName>
        <fullName evidence="3">Three-Cys-motif partner protein TcmP</fullName>
    </recommendedName>
</protein>
<proteinExistence type="predicted"/>
<dbReference type="STRING" id="866771.HMPREF9296_1125"/>
<dbReference type="AlphaFoldDB" id="E1KQP6"/>
<gene>
    <name evidence="1" type="ORF">HMPREF9296_1125</name>
</gene>
<organism evidence="1 2">
    <name type="scientific">Prevotella disiens FB035-09AN</name>
    <dbReference type="NCBI Taxonomy" id="866771"/>
    <lineage>
        <taxon>Bacteria</taxon>
        <taxon>Pseudomonadati</taxon>
        <taxon>Bacteroidota</taxon>
        <taxon>Bacteroidia</taxon>
        <taxon>Bacteroidales</taxon>
        <taxon>Prevotellaceae</taxon>
        <taxon>Prevotella</taxon>
    </lineage>
</organism>
<name>E1KQP6_9BACT</name>